<keyword evidence="3" id="KW-1185">Reference proteome</keyword>
<organism evidence="2 3">
    <name type="scientific">Ridgeia piscesae</name>
    <name type="common">Tubeworm</name>
    <dbReference type="NCBI Taxonomy" id="27915"/>
    <lineage>
        <taxon>Eukaryota</taxon>
        <taxon>Metazoa</taxon>
        <taxon>Spiralia</taxon>
        <taxon>Lophotrochozoa</taxon>
        <taxon>Annelida</taxon>
        <taxon>Polychaeta</taxon>
        <taxon>Sedentaria</taxon>
        <taxon>Canalipalpata</taxon>
        <taxon>Sabellida</taxon>
        <taxon>Siboglinidae</taxon>
        <taxon>Ridgeia</taxon>
    </lineage>
</organism>
<dbReference type="Proteomes" id="UP001209878">
    <property type="component" value="Unassembled WGS sequence"/>
</dbReference>
<evidence type="ECO:0000313" key="3">
    <source>
        <dbReference type="Proteomes" id="UP001209878"/>
    </source>
</evidence>
<comment type="caution">
    <text evidence="2">The sequence shown here is derived from an EMBL/GenBank/DDBJ whole genome shotgun (WGS) entry which is preliminary data.</text>
</comment>
<evidence type="ECO:0000313" key="2">
    <source>
        <dbReference type="EMBL" id="KAK2184499.1"/>
    </source>
</evidence>
<evidence type="ECO:0000256" key="1">
    <source>
        <dbReference type="SAM" id="SignalP"/>
    </source>
</evidence>
<feature type="signal peptide" evidence="1">
    <location>
        <begin position="1"/>
        <end position="22"/>
    </location>
</feature>
<name>A0AAD9NXV6_RIDPI</name>
<proteinExistence type="predicted"/>
<protein>
    <submittedName>
        <fullName evidence="2">Uncharacterized protein</fullName>
    </submittedName>
</protein>
<sequence>MFQGFLFVLLLILASNRFFSQSFDATETNSINGIFAFSRRSFNSAHLTWPSPKSNKTLTILALFLSGDIQTNPGPRINLYTRVDFASSLSRGHPMKKLYAVMNAAYGTIGHVLKCAPKIIACYNAQTYSGCAVGAKHLIYQASPSEALKSLQVFTNQLLMKTSLWNHSLQPSTHSSLAVPNQQTNTCQRIQQEGPIIHHAPPTKQNSPAPEQAHLHLTSHKRKTCVL</sequence>
<gene>
    <name evidence="2" type="ORF">NP493_265g03068</name>
</gene>
<feature type="chain" id="PRO_5042201623" evidence="1">
    <location>
        <begin position="23"/>
        <end position="227"/>
    </location>
</feature>
<dbReference type="EMBL" id="JAODUO010000264">
    <property type="protein sequence ID" value="KAK2184499.1"/>
    <property type="molecule type" value="Genomic_DNA"/>
</dbReference>
<reference evidence="2" key="1">
    <citation type="journal article" date="2023" name="Mol. Biol. Evol.">
        <title>Third-Generation Sequencing Reveals the Adaptive Role of the Epigenome in Three Deep-Sea Polychaetes.</title>
        <authorList>
            <person name="Perez M."/>
            <person name="Aroh O."/>
            <person name="Sun Y."/>
            <person name="Lan Y."/>
            <person name="Juniper S.K."/>
            <person name="Young C.R."/>
            <person name="Angers B."/>
            <person name="Qian P.Y."/>
        </authorList>
    </citation>
    <scope>NUCLEOTIDE SEQUENCE</scope>
    <source>
        <strain evidence="2">R07B-5</strain>
    </source>
</reference>
<keyword evidence="1" id="KW-0732">Signal</keyword>
<dbReference type="AlphaFoldDB" id="A0AAD9NXV6"/>
<accession>A0AAD9NXV6</accession>